<dbReference type="EMBL" id="CP069620">
    <property type="protein sequence ID" value="UZH55561.1"/>
    <property type="molecule type" value="Genomic_DNA"/>
</dbReference>
<sequence length="521" mass="57564">MKHFKLPMACFALLALVFTSCSKEETGATEGGKDTVQLTFGAMLGAFNSQNKQATPGECRENAVPAYVMVGISTDEEGTEFIDGSNAENLIEVGLTNNNGSWETTYSADLELPEDTYYLQHFIVYDSNDQVLWVAPREGGTFAGEVSDALPQAIELIGGTKPYIAVEVLCFIPRQEEAYGYPFFDFDVIEVENSYCIFVNYCDDETGREYPAYFSVEVWSDEFDGTEVVLSNNMNTVSMQGGNPAASVLCLALPDLGDDTYYARVTVLNHELLSYVSDPESDYFEFTFTQDDIDAQELAVPAYEHVRFNCPPPYGEPTCEPGTVLGDTNGDCIVDCRDTGSCQPGECVVPGDINGDCIVDCRDTDSCESDGCGDTAYMFGDYILADHYKSNNWGWGLLIDGTGVDADEEFYDEENERWVLPFWAGAGQNDTSKAWRAGDVIIELDDDGEQIHITIDLYDGVTVGDTHFWFNDDNTWPDKRAPGQFDLHKGSDLLSYSFPVDGVGPYTMIVHAGQVCHEDFQ</sequence>
<protein>
    <submittedName>
        <fullName evidence="2">Uncharacterized protein</fullName>
    </submittedName>
</protein>
<evidence type="ECO:0000313" key="2">
    <source>
        <dbReference type="EMBL" id="UZH55561.1"/>
    </source>
</evidence>
<evidence type="ECO:0000256" key="1">
    <source>
        <dbReference type="SAM" id="SignalP"/>
    </source>
</evidence>
<proteinExistence type="predicted"/>
<dbReference type="PROSITE" id="PS51257">
    <property type="entry name" value="PROKAR_LIPOPROTEIN"/>
    <property type="match status" value="1"/>
</dbReference>
<keyword evidence="1" id="KW-0732">Signal</keyword>
<gene>
    <name evidence="2" type="ORF">JRG66_01300</name>
</gene>
<evidence type="ECO:0000313" key="3">
    <source>
        <dbReference type="Proteomes" id="UP001163981"/>
    </source>
</evidence>
<name>A0ABY6NSL5_9FLAO</name>
<keyword evidence="3" id="KW-1185">Reference proteome</keyword>
<feature type="signal peptide" evidence="1">
    <location>
        <begin position="1"/>
        <end position="22"/>
    </location>
</feature>
<organism evidence="2 3">
    <name type="scientific">Salinimicrobium tongyeongense</name>
    <dbReference type="NCBI Taxonomy" id="2809707"/>
    <lineage>
        <taxon>Bacteria</taxon>
        <taxon>Pseudomonadati</taxon>
        <taxon>Bacteroidota</taxon>
        <taxon>Flavobacteriia</taxon>
        <taxon>Flavobacteriales</taxon>
        <taxon>Flavobacteriaceae</taxon>
        <taxon>Salinimicrobium</taxon>
    </lineage>
</organism>
<reference evidence="2" key="1">
    <citation type="submission" date="2021-02" db="EMBL/GenBank/DDBJ databases">
        <title>Salinimicrobium sp. nov. isolated from seawater in Tongyeong, Republic of Korea.</title>
        <authorList>
            <person name="Lee S.-J."/>
        </authorList>
    </citation>
    <scope>NUCLEOTIDE SEQUENCE</scope>
    <source>
        <strain evidence="2">HN-2-9-2</strain>
    </source>
</reference>
<dbReference type="Proteomes" id="UP001163981">
    <property type="component" value="Chromosome"/>
</dbReference>
<feature type="chain" id="PRO_5046683098" evidence="1">
    <location>
        <begin position="23"/>
        <end position="521"/>
    </location>
</feature>
<accession>A0ABY6NSL5</accession>
<dbReference type="RefSeq" id="WP_265163942.1">
    <property type="nucleotide sequence ID" value="NZ_CP069620.1"/>
</dbReference>